<dbReference type="AlphaFoldDB" id="A0A679HXI6"/>
<name>A0A679HXI6_9RHOO</name>
<reference evidence="2" key="1">
    <citation type="submission" date="2020-01" db="EMBL/GenBank/DDBJ databases">
        <title>Phosphoaccumulans saitamaens gen. nov., sp. nov., a polyphosphate accumulating bacterium isolated from surface river water.</title>
        <authorList>
            <person name="Watanabe K."/>
            <person name="Suda W."/>
        </authorList>
    </citation>
    <scope>NUCLEOTIDE SEQUENCE [LARGE SCALE GENOMIC DNA]</scope>
    <source>
        <strain evidence="2">ICHIAU1</strain>
    </source>
</reference>
<accession>A0A679HXI6</accession>
<dbReference type="OrthoDB" id="9803532at2"/>
<proteinExistence type="predicted"/>
<dbReference type="Proteomes" id="UP000463961">
    <property type="component" value="Chromosome"/>
</dbReference>
<organism evidence="1 2">
    <name type="scientific">Fluviibacter phosphoraccumulans</name>
    <dbReference type="NCBI Taxonomy" id="1751046"/>
    <lineage>
        <taxon>Bacteria</taxon>
        <taxon>Pseudomonadati</taxon>
        <taxon>Pseudomonadota</taxon>
        <taxon>Betaproteobacteria</taxon>
        <taxon>Rhodocyclales</taxon>
        <taxon>Fluviibacteraceae</taxon>
        <taxon>Fluviibacter</taxon>
    </lineage>
</organism>
<dbReference type="InterPro" id="IPR007296">
    <property type="entry name" value="DUF403"/>
</dbReference>
<dbReference type="Pfam" id="PF04168">
    <property type="entry name" value="Alpha-E"/>
    <property type="match status" value="1"/>
</dbReference>
<dbReference type="EMBL" id="AP022345">
    <property type="protein sequence ID" value="BBU68445.1"/>
    <property type="molecule type" value="Genomic_DNA"/>
</dbReference>
<evidence type="ECO:0000313" key="1">
    <source>
        <dbReference type="EMBL" id="BBU68445.1"/>
    </source>
</evidence>
<protein>
    <submittedName>
        <fullName evidence="1">Uncharacterized protein</fullName>
    </submittedName>
</protein>
<dbReference type="InterPro" id="IPR051680">
    <property type="entry name" value="ATP-dep_Glu-Cys_Ligase-2"/>
</dbReference>
<sequence>MLSRTADSLYWMARYTERAENTARLIDIGLQQSLLPGQQREAEASLAGMLGLAELLPIYQKKFGDVNPESVIRFMVLDDENPSSIWCSLHNARENARAVRGQITTGLWEITNSTWLEFLKLCDEGLPLNDPGKFFEWVQMRSHLSRGVTIGTMLKDEAFRFIRLGTFLERADSTARMIDVRFHDIESQEARTAEQDAEAPEQAVRDFYHWEAVLRSLSSFEAYRKVFRDTISGTRVAELLILNPDMPRSIASCMNEVVANLREVGNGNSGETRRRAGKLAATLQFLTIEEIMETGLHDWLTKLLADIDDLGGRIRQDFLVL</sequence>
<dbReference type="PANTHER" id="PTHR34595:SF7">
    <property type="entry name" value="SLL1039 PROTEIN"/>
    <property type="match status" value="1"/>
</dbReference>
<gene>
    <name evidence="1" type="ORF">ICHIAU1_07280</name>
</gene>
<keyword evidence="2" id="KW-1185">Reference proteome</keyword>
<dbReference type="PANTHER" id="PTHR34595">
    <property type="entry name" value="BLR5612 PROTEIN"/>
    <property type="match status" value="1"/>
</dbReference>
<dbReference type="RefSeq" id="WP_162050766.1">
    <property type="nucleotide sequence ID" value="NZ_AP019011.1"/>
</dbReference>
<evidence type="ECO:0000313" key="2">
    <source>
        <dbReference type="Proteomes" id="UP000463961"/>
    </source>
</evidence>